<reference evidence="1 2" key="1">
    <citation type="journal article" date="2017" name="Curr. Biol.">
        <title>The Evolution of Venom by Co-option of Single-Copy Genes.</title>
        <authorList>
            <person name="Martinson E.O."/>
            <person name="Mrinalini"/>
            <person name="Kelkar Y.D."/>
            <person name="Chang C.H."/>
            <person name="Werren J.H."/>
        </authorList>
    </citation>
    <scope>NUCLEOTIDE SEQUENCE [LARGE SCALE GENOMIC DNA]</scope>
    <source>
        <strain evidence="1 2">Alberta</strain>
        <tissue evidence="1">Whole body</tissue>
    </source>
</reference>
<sequence length="64" mass="6923">MHRQAAQAFGEPTVDFAFWQWGSATEGTLTRQFSSAGSTTSRGSRYLKKSTTAGMGVLGKRNAH</sequence>
<organism evidence="1 2">
    <name type="scientific">Trichomalopsis sarcophagae</name>
    <dbReference type="NCBI Taxonomy" id="543379"/>
    <lineage>
        <taxon>Eukaryota</taxon>
        <taxon>Metazoa</taxon>
        <taxon>Ecdysozoa</taxon>
        <taxon>Arthropoda</taxon>
        <taxon>Hexapoda</taxon>
        <taxon>Insecta</taxon>
        <taxon>Pterygota</taxon>
        <taxon>Neoptera</taxon>
        <taxon>Endopterygota</taxon>
        <taxon>Hymenoptera</taxon>
        <taxon>Apocrita</taxon>
        <taxon>Proctotrupomorpha</taxon>
        <taxon>Chalcidoidea</taxon>
        <taxon>Pteromalidae</taxon>
        <taxon>Pteromalinae</taxon>
        <taxon>Trichomalopsis</taxon>
    </lineage>
</organism>
<dbReference type="AlphaFoldDB" id="A0A232F756"/>
<accession>A0A232F756</accession>
<gene>
    <name evidence="1" type="ORF">TSAR_014498</name>
</gene>
<evidence type="ECO:0000313" key="1">
    <source>
        <dbReference type="EMBL" id="OXU26671.1"/>
    </source>
</evidence>
<proteinExistence type="predicted"/>
<name>A0A232F756_9HYME</name>
<protein>
    <submittedName>
        <fullName evidence="1">Uncharacterized protein</fullName>
    </submittedName>
</protein>
<comment type="caution">
    <text evidence="1">The sequence shown here is derived from an EMBL/GenBank/DDBJ whole genome shotgun (WGS) entry which is preliminary data.</text>
</comment>
<dbReference type="EMBL" id="NNAY01000753">
    <property type="protein sequence ID" value="OXU26671.1"/>
    <property type="molecule type" value="Genomic_DNA"/>
</dbReference>
<evidence type="ECO:0000313" key="2">
    <source>
        <dbReference type="Proteomes" id="UP000215335"/>
    </source>
</evidence>
<dbReference type="Proteomes" id="UP000215335">
    <property type="component" value="Unassembled WGS sequence"/>
</dbReference>
<keyword evidence="2" id="KW-1185">Reference proteome</keyword>